<evidence type="ECO:0000313" key="3">
    <source>
        <dbReference type="Proteomes" id="UP000294848"/>
    </source>
</evidence>
<dbReference type="EMBL" id="SNWI01000006">
    <property type="protein sequence ID" value="TDN99958.1"/>
    <property type="molecule type" value="Genomic_DNA"/>
</dbReference>
<evidence type="ECO:0000313" key="2">
    <source>
        <dbReference type="EMBL" id="TDN99958.1"/>
    </source>
</evidence>
<dbReference type="Proteomes" id="UP000294848">
    <property type="component" value="Unassembled WGS sequence"/>
</dbReference>
<keyword evidence="1" id="KW-0812">Transmembrane</keyword>
<comment type="caution">
    <text evidence="2">The sequence shown here is derived from an EMBL/GenBank/DDBJ whole genome shotgun (WGS) entry which is preliminary data.</text>
</comment>
<keyword evidence="1" id="KW-0472">Membrane</keyword>
<protein>
    <submittedName>
        <fullName evidence="2">Uncharacterized protein</fullName>
    </submittedName>
</protein>
<evidence type="ECO:0000256" key="1">
    <source>
        <dbReference type="SAM" id="Phobius"/>
    </source>
</evidence>
<accession>A0A4V3BXS4</accession>
<keyword evidence="1" id="KW-1133">Transmembrane helix</keyword>
<feature type="transmembrane region" description="Helical" evidence="1">
    <location>
        <begin position="14"/>
        <end position="36"/>
    </location>
</feature>
<organism evidence="2 3">
    <name type="scientific">Sunxiuqinia elliptica</name>
    <dbReference type="NCBI Taxonomy" id="655355"/>
    <lineage>
        <taxon>Bacteria</taxon>
        <taxon>Pseudomonadati</taxon>
        <taxon>Bacteroidota</taxon>
        <taxon>Bacteroidia</taxon>
        <taxon>Marinilabiliales</taxon>
        <taxon>Prolixibacteraceae</taxon>
        <taxon>Sunxiuqinia</taxon>
    </lineage>
</organism>
<gene>
    <name evidence="2" type="ORF">DET52_106171</name>
</gene>
<reference evidence="2 3" key="1">
    <citation type="submission" date="2019-03" db="EMBL/GenBank/DDBJ databases">
        <title>Freshwater and sediment microbial communities from various areas in North America, analyzing microbe dynamics in response to fracking.</title>
        <authorList>
            <person name="Lamendella R."/>
        </authorList>
    </citation>
    <scope>NUCLEOTIDE SEQUENCE [LARGE SCALE GENOMIC DNA]</scope>
    <source>
        <strain evidence="2 3">114D</strain>
    </source>
</reference>
<dbReference type="RefSeq" id="WP_133465500.1">
    <property type="nucleotide sequence ID" value="NZ_SNWI01000006.1"/>
</dbReference>
<name>A0A4V3BXS4_9BACT</name>
<proteinExistence type="predicted"/>
<dbReference type="AlphaFoldDB" id="A0A4V3BXS4"/>
<sequence>MDTFLIKCSEAFELFFFVFQAFLLMTFLSIILELFWAWMTGKIIDRVLDDKKDKCPICKGEKEIKLHNWVKCPKCQKGGNNKKPS</sequence>